<dbReference type="PANTHER" id="PTHR34256:SF1">
    <property type="entry name" value="UPF0561 PROTEIN C2ORF68"/>
    <property type="match status" value="1"/>
</dbReference>
<feature type="compositionally biased region" description="Low complexity" evidence="2">
    <location>
        <begin position="139"/>
        <end position="150"/>
    </location>
</feature>
<dbReference type="PANTHER" id="PTHR34256">
    <property type="entry name" value="UPF0561 PROTEIN C2ORF68"/>
    <property type="match status" value="1"/>
</dbReference>
<accession>A0AAF3F0S7</accession>
<evidence type="ECO:0000313" key="4">
    <source>
        <dbReference type="WBParaSite" id="MBELARI_LOCUS20077.2"/>
    </source>
</evidence>
<proteinExistence type="inferred from homology"/>
<feature type="region of interest" description="Disordered" evidence="2">
    <location>
        <begin position="129"/>
        <end position="150"/>
    </location>
</feature>
<organism evidence="3 4">
    <name type="scientific">Mesorhabditis belari</name>
    <dbReference type="NCBI Taxonomy" id="2138241"/>
    <lineage>
        <taxon>Eukaryota</taxon>
        <taxon>Metazoa</taxon>
        <taxon>Ecdysozoa</taxon>
        <taxon>Nematoda</taxon>
        <taxon>Chromadorea</taxon>
        <taxon>Rhabditida</taxon>
        <taxon>Rhabditina</taxon>
        <taxon>Rhabditomorpha</taxon>
        <taxon>Rhabditoidea</taxon>
        <taxon>Rhabditidae</taxon>
        <taxon>Mesorhabditinae</taxon>
        <taxon>Mesorhabditis</taxon>
    </lineage>
</organism>
<name>A0AAF3F0S7_9BILA</name>
<feature type="compositionally biased region" description="Basic and acidic residues" evidence="2">
    <location>
        <begin position="34"/>
        <end position="44"/>
    </location>
</feature>
<evidence type="ECO:0000313" key="3">
    <source>
        <dbReference type="Proteomes" id="UP000887575"/>
    </source>
</evidence>
<evidence type="ECO:0000256" key="2">
    <source>
        <dbReference type="SAM" id="MobiDB-lite"/>
    </source>
</evidence>
<protein>
    <submittedName>
        <fullName evidence="4">Uncharacterized protein</fullName>
    </submittedName>
</protein>
<dbReference type="AlphaFoldDB" id="A0AAF3F0S7"/>
<feature type="compositionally biased region" description="Polar residues" evidence="2">
    <location>
        <begin position="84"/>
        <end position="102"/>
    </location>
</feature>
<sequence length="216" mass="24604">MESDGAPRLDTSHGFIKSIIKNQINRDEYHKFMEEKRQKTEKTLTEAAQQVNNEAAGPSGTQKKRRSQPQPATQLYIPPHLRRQGNTDGSSTSKMCNSPKRTTFSTNIVDNMEEEKLREKARARFKERFAEQPSMNFAPSTSQISSSPGPSKPLFLLTLRSETSENVDVAVMSNDNPARLAKELSRKHGYTDEQCRKLRETLDYELEKRLNGDNEN</sequence>
<evidence type="ECO:0000256" key="1">
    <source>
        <dbReference type="ARBA" id="ARBA00006905"/>
    </source>
</evidence>
<dbReference type="InterPro" id="IPR018888">
    <property type="entry name" value="UPF0561"/>
</dbReference>
<comment type="similarity">
    <text evidence="1">Belongs to the UPF0561 family.</text>
</comment>
<dbReference type="WBParaSite" id="MBELARI_LOCUS20077.2">
    <property type="protein sequence ID" value="MBELARI_LOCUS20077.2"/>
    <property type="gene ID" value="MBELARI_LOCUS20077"/>
</dbReference>
<keyword evidence="3" id="KW-1185">Reference proteome</keyword>
<dbReference type="Pfam" id="PF10573">
    <property type="entry name" value="UPF0561"/>
    <property type="match status" value="1"/>
</dbReference>
<feature type="region of interest" description="Disordered" evidence="2">
    <location>
        <begin position="34"/>
        <end position="102"/>
    </location>
</feature>
<dbReference type="Proteomes" id="UP000887575">
    <property type="component" value="Unassembled WGS sequence"/>
</dbReference>
<reference evidence="4" key="1">
    <citation type="submission" date="2024-02" db="UniProtKB">
        <authorList>
            <consortium name="WormBaseParasite"/>
        </authorList>
    </citation>
    <scope>IDENTIFICATION</scope>
</reference>